<dbReference type="AlphaFoldDB" id="T1KLS0"/>
<evidence type="ECO:0000313" key="1">
    <source>
        <dbReference type="EnsemblMetazoa" id="tetur14g03430.1"/>
    </source>
</evidence>
<evidence type="ECO:0000313" key="2">
    <source>
        <dbReference type="Proteomes" id="UP000015104"/>
    </source>
</evidence>
<dbReference type="Proteomes" id="UP000015104">
    <property type="component" value="Unassembled WGS sequence"/>
</dbReference>
<name>T1KLS0_TETUR</name>
<protein>
    <submittedName>
        <fullName evidence="1">Uncharacterized protein</fullName>
    </submittedName>
</protein>
<dbReference type="EnsemblMetazoa" id="tetur14g03430.1">
    <property type="protein sequence ID" value="tetur14g03430.1"/>
    <property type="gene ID" value="tetur14g03430"/>
</dbReference>
<reference evidence="1" key="2">
    <citation type="submission" date="2015-06" db="UniProtKB">
        <authorList>
            <consortium name="EnsemblMetazoa"/>
        </authorList>
    </citation>
    <scope>IDENTIFICATION</scope>
</reference>
<reference evidence="2" key="1">
    <citation type="submission" date="2011-08" db="EMBL/GenBank/DDBJ databases">
        <authorList>
            <person name="Rombauts S."/>
        </authorList>
    </citation>
    <scope>NUCLEOTIDE SEQUENCE</scope>
    <source>
        <strain evidence="2">London</strain>
    </source>
</reference>
<dbReference type="HOGENOM" id="CLU_2779132_0_0_1"/>
<proteinExistence type="predicted"/>
<accession>T1KLS0</accession>
<sequence>MLINDNHSVQAQARRRCLDIPCSNLRIEPAEDVCRERFRERFGEPRTLTIFQIFPCDGGLNGYQCCALI</sequence>
<dbReference type="EMBL" id="CAEY01000212">
    <property type="status" value="NOT_ANNOTATED_CDS"/>
    <property type="molecule type" value="Genomic_DNA"/>
</dbReference>
<organism evidence="1 2">
    <name type="scientific">Tetranychus urticae</name>
    <name type="common">Two-spotted spider mite</name>
    <dbReference type="NCBI Taxonomy" id="32264"/>
    <lineage>
        <taxon>Eukaryota</taxon>
        <taxon>Metazoa</taxon>
        <taxon>Ecdysozoa</taxon>
        <taxon>Arthropoda</taxon>
        <taxon>Chelicerata</taxon>
        <taxon>Arachnida</taxon>
        <taxon>Acari</taxon>
        <taxon>Acariformes</taxon>
        <taxon>Trombidiformes</taxon>
        <taxon>Prostigmata</taxon>
        <taxon>Eleutherengona</taxon>
        <taxon>Raphignathae</taxon>
        <taxon>Tetranychoidea</taxon>
        <taxon>Tetranychidae</taxon>
        <taxon>Tetranychus</taxon>
    </lineage>
</organism>
<keyword evidence="2" id="KW-1185">Reference proteome</keyword>